<dbReference type="Gene3D" id="1.20.120.550">
    <property type="entry name" value="Membrane associated eicosanoid/glutathione metabolism-like domain"/>
    <property type="match status" value="1"/>
</dbReference>
<accession>A0ABV9H937</accession>
<evidence type="ECO:0000313" key="6">
    <source>
        <dbReference type="EMBL" id="MFC4626503.1"/>
    </source>
</evidence>
<evidence type="ECO:0000256" key="5">
    <source>
        <dbReference type="SAM" id="Phobius"/>
    </source>
</evidence>
<keyword evidence="3 5" id="KW-1133">Transmembrane helix</keyword>
<reference evidence="7" key="1">
    <citation type="journal article" date="2019" name="Int. J. Syst. Evol. Microbiol.">
        <title>The Global Catalogue of Microorganisms (GCM) 10K type strain sequencing project: providing services to taxonomists for standard genome sequencing and annotation.</title>
        <authorList>
            <consortium name="The Broad Institute Genomics Platform"/>
            <consortium name="The Broad Institute Genome Sequencing Center for Infectious Disease"/>
            <person name="Wu L."/>
            <person name="Ma J."/>
        </authorList>
    </citation>
    <scope>NUCLEOTIDE SEQUENCE [LARGE SCALE GENOMIC DNA]</scope>
    <source>
        <strain evidence="7">CGMCC 1.15731</strain>
    </source>
</reference>
<dbReference type="SUPFAM" id="SSF161084">
    <property type="entry name" value="MAPEG domain-like"/>
    <property type="match status" value="1"/>
</dbReference>
<evidence type="ECO:0000256" key="2">
    <source>
        <dbReference type="ARBA" id="ARBA00022692"/>
    </source>
</evidence>
<dbReference type="Pfam" id="PF01124">
    <property type="entry name" value="MAPEG"/>
    <property type="match status" value="1"/>
</dbReference>
<evidence type="ECO:0000256" key="3">
    <source>
        <dbReference type="ARBA" id="ARBA00022989"/>
    </source>
</evidence>
<evidence type="ECO:0000256" key="1">
    <source>
        <dbReference type="ARBA" id="ARBA00004370"/>
    </source>
</evidence>
<dbReference type="RefSeq" id="WP_374830633.1">
    <property type="nucleotide sequence ID" value="NZ_JBHEEZ010000005.1"/>
</dbReference>
<dbReference type="EMBL" id="JBHSEL010000126">
    <property type="protein sequence ID" value="MFC4626503.1"/>
    <property type="molecule type" value="Genomic_DNA"/>
</dbReference>
<organism evidence="6 7">
    <name type="scientific">Daeguia caeni</name>
    <dbReference type="NCBI Taxonomy" id="439612"/>
    <lineage>
        <taxon>Bacteria</taxon>
        <taxon>Pseudomonadati</taxon>
        <taxon>Pseudomonadota</taxon>
        <taxon>Alphaproteobacteria</taxon>
        <taxon>Hyphomicrobiales</taxon>
        <taxon>Brucellaceae</taxon>
        <taxon>Daeguia</taxon>
    </lineage>
</organism>
<comment type="caution">
    <text evidence="6">The sequence shown here is derived from an EMBL/GenBank/DDBJ whole genome shotgun (WGS) entry which is preliminary data.</text>
</comment>
<feature type="transmembrane region" description="Helical" evidence="5">
    <location>
        <begin position="95"/>
        <end position="112"/>
    </location>
</feature>
<feature type="transmembrane region" description="Helical" evidence="5">
    <location>
        <begin position="119"/>
        <end position="136"/>
    </location>
</feature>
<dbReference type="InterPro" id="IPR001129">
    <property type="entry name" value="Membr-assoc_MAPEG"/>
</dbReference>
<comment type="subcellular location">
    <subcellularLocation>
        <location evidence="1">Membrane</location>
    </subcellularLocation>
</comment>
<keyword evidence="7" id="KW-1185">Reference proteome</keyword>
<protein>
    <submittedName>
        <fullName evidence="6">MAPEG family protein</fullName>
    </submittedName>
</protein>
<gene>
    <name evidence="6" type="ORF">ACFO1V_15040</name>
</gene>
<evidence type="ECO:0000256" key="4">
    <source>
        <dbReference type="ARBA" id="ARBA00023136"/>
    </source>
</evidence>
<evidence type="ECO:0000313" key="7">
    <source>
        <dbReference type="Proteomes" id="UP001596042"/>
    </source>
</evidence>
<dbReference type="InterPro" id="IPR023352">
    <property type="entry name" value="MAPEG-like_dom_sf"/>
</dbReference>
<feature type="transmembrane region" description="Helical" evidence="5">
    <location>
        <begin position="12"/>
        <end position="32"/>
    </location>
</feature>
<keyword evidence="2 5" id="KW-0812">Transmembrane</keyword>
<dbReference type="Proteomes" id="UP001596042">
    <property type="component" value="Unassembled WGS sequence"/>
</dbReference>
<keyword evidence="4 5" id="KW-0472">Membrane</keyword>
<dbReference type="PANTHER" id="PTHR35371:SF1">
    <property type="entry name" value="BLR7753 PROTEIN"/>
    <property type="match status" value="1"/>
</dbReference>
<dbReference type="PANTHER" id="PTHR35371">
    <property type="entry name" value="INNER MEMBRANE PROTEIN"/>
    <property type="match status" value="1"/>
</dbReference>
<name>A0ABV9H937_9HYPH</name>
<sequence length="137" mass="14955">MEPALFSSPPYLTLVGWSVVLLAIHIVLQSTLATRELGLDWNAGPRDGGLKPQGILAGRAARAFNNFRETYPAFLALALALAIRDNAPAWGIHGAWAWFICRFAYIPLYLAGIPYIRSLVWLGSMAGLAVMFVALIQ</sequence>
<proteinExistence type="predicted"/>